<dbReference type="CDD" id="cd00198">
    <property type="entry name" value="vWFA"/>
    <property type="match status" value="1"/>
</dbReference>
<accession>A0ABU9NUM7</accession>
<organism evidence="3 4">
    <name type="scientific">Flavobacterium polysaccharolyticum</name>
    <dbReference type="NCBI Taxonomy" id="3133148"/>
    <lineage>
        <taxon>Bacteria</taxon>
        <taxon>Pseudomonadati</taxon>
        <taxon>Bacteroidota</taxon>
        <taxon>Flavobacteriia</taxon>
        <taxon>Flavobacteriales</taxon>
        <taxon>Flavobacteriaceae</taxon>
        <taxon>Flavobacterium</taxon>
    </lineage>
</organism>
<dbReference type="InterPro" id="IPR022409">
    <property type="entry name" value="PKD/Chitinase_dom"/>
</dbReference>
<dbReference type="InterPro" id="IPR013783">
    <property type="entry name" value="Ig-like_fold"/>
</dbReference>
<dbReference type="SUPFAM" id="SSF49299">
    <property type="entry name" value="PKD domain"/>
    <property type="match status" value="1"/>
</dbReference>
<evidence type="ECO:0000313" key="3">
    <source>
        <dbReference type="EMBL" id="MEM0578755.1"/>
    </source>
</evidence>
<dbReference type="InterPro" id="IPR036465">
    <property type="entry name" value="vWFA_dom_sf"/>
</dbReference>
<dbReference type="PROSITE" id="PS50093">
    <property type="entry name" value="PKD"/>
    <property type="match status" value="1"/>
</dbReference>
<evidence type="ECO:0000259" key="1">
    <source>
        <dbReference type="PROSITE" id="PS50093"/>
    </source>
</evidence>
<dbReference type="InterPro" id="IPR002035">
    <property type="entry name" value="VWF_A"/>
</dbReference>
<sequence>PITLKVVNCTPKTGELKLPTQQVFVGESANFSFEQTAGTVISGELLSYKWSVTDGSGEVLNSTTTAVGAHSFIFPSDGKYTVKVVVTGADGCEATFTQDLTILPEKKCLNENLSFSFETRSPNLSYVWTSINASGTVVNTSPASTSSVYNVSFAIPGEYTIIMVATDTVTQCFETFTKKVTIDSCAPTSCMVHFNFNFKIPDMAYGGKYLNLDSRMNIANGVVDFLKANTNKKLFATTFDMTNKGVNAVLVNKEITVNPGDVYKVAGGNEISNNAPTVIRIQDNIYSNTFSSLINNGILKNTSLKKDAVDVSFFIISEDHNTASLVAARTAYQDLLNSGKAKKVFFVFVNEGKFSYIQRVGLANRRLSISPTQFLTEIMGTTPVSYATTNSILSADFVQFSKAEIANVGFRKVFHDFLQKAYDDIASGCDDVESCTKKNVNTPVLKKLFLTLVNKLKDIPAGTDANVYAQKELAALSPYTVDKKATIYNFINTSTSISFAFTETSLENDVLIPKPTSGAIVDIDLSQYTDMLTKTPVTTLFSGGKIDLTTGFVRNIDFCVAELYCVSHVALVLDESGSVDLKEMNKIKKQLKGFVYQQALTNEKIGSNIHISLTGMSDSDTNIRTDYVAPIRVSTDPLDLKKFYDWIDNLGMRNGKTGVSAGSDYWKSGLDGALSYSLKPNVVIMITDGCQTADSEGLKGTMKKFNNYKGNSADLPHLYVVGIEDGFYINKSSTAKTLAKSEDPNYSSGLVKKGITAKVSASLTTSLQFLLGFSETEFPVSDINDFKGATFFGHDNFNLLSSDETYISDKLADSGIVCGLSAVKDFCDDCFSFKPEPNKEYLLSAWVKEESFVQVKSYLNAAIKIVFYRQKEALDSHEIKEARIEAKPSGEIIDGWQRIFVKFKVHADAITIGFSLENKSASIPVYFDDVRIHPLNGSVKSFVYDAETFKLMSELDENNYSTYYEYDSEGGLVRVKKETAKGIKTIQETRSGSVINTDK</sequence>
<dbReference type="Proteomes" id="UP001468798">
    <property type="component" value="Unassembled WGS sequence"/>
</dbReference>
<protein>
    <submittedName>
        <fullName evidence="3">PKD domain-containing protein</fullName>
    </submittedName>
</protein>
<dbReference type="Gene3D" id="2.60.40.10">
    <property type="entry name" value="Immunoglobulins"/>
    <property type="match status" value="1"/>
</dbReference>
<dbReference type="SMART" id="SM00089">
    <property type="entry name" value="PKD"/>
    <property type="match status" value="1"/>
</dbReference>
<dbReference type="InterPro" id="IPR035986">
    <property type="entry name" value="PKD_dom_sf"/>
</dbReference>
<feature type="domain" description="PKD" evidence="1">
    <location>
        <begin position="42"/>
        <end position="102"/>
    </location>
</feature>
<dbReference type="InterPro" id="IPR000601">
    <property type="entry name" value="PKD_dom"/>
</dbReference>
<name>A0ABU9NUM7_9FLAO</name>
<keyword evidence="4" id="KW-1185">Reference proteome</keyword>
<feature type="non-terminal residue" evidence="3">
    <location>
        <position position="1"/>
    </location>
</feature>
<comment type="caution">
    <text evidence="3">The sequence shown here is derived from an EMBL/GenBank/DDBJ whole genome shotgun (WGS) entry which is preliminary data.</text>
</comment>
<feature type="domain" description="VWFA" evidence="2">
    <location>
        <begin position="568"/>
        <end position="767"/>
    </location>
</feature>
<dbReference type="RefSeq" id="WP_342693558.1">
    <property type="nucleotide sequence ID" value="NZ_JBCGDP010000038.1"/>
</dbReference>
<gene>
    <name evidence="3" type="ORF">WFZ86_19795</name>
</gene>
<evidence type="ECO:0000259" key="2">
    <source>
        <dbReference type="PROSITE" id="PS50234"/>
    </source>
</evidence>
<dbReference type="PROSITE" id="PS50234">
    <property type="entry name" value="VWFA"/>
    <property type="match status" value="1"/>
</dbReference>
<dbReference type="Pfam" id="PF18911">
    <property type="entry name" value="PKD_4"/>
    <property type="match status" value="1"/>
</dbReference>
<dbReference type="CDD" id="cd00146">
    <property type="entry name" value="PKD"/>
    <property type="match status" value="1"/>
</dbReference>
<dbReference type="Gene3D" id="3.40.50.410">
    <property type="entry name" value="von Willebrand factor, type A domain"/>
    <property type="match status" value="1"/>
</dbReference>
<dbReference type="EMBL" id="JBCGDP010000038">
    <property type="protein sequence ID" value="MEM0578755.1"/>
    <property type="molecule type" value="Genomic_DNA"/>
</dbReference>
<reference evidence="3 4" key="1">
    <citation type="submission" date="2024-03" db="EMBL/GenBank/DDBJ databases">
        <title>Two novel species of the genus Flavobacterium exhibiting potentially degradation of complex polysaccharides.</title>
        <authorList>
            <person name="Lian X."/>
        </authorList>
    </citation>
    <scope>NUCLEOTIDE SEQUENCE [LARGE SCALE GENOMIC DNA]</scope>
    <source>
        <strain evidence="3 4">N6</strain>
    </source>
</reference>
<dbReference type="SUPFAM" id="SSF53300">
    <property type="entry name" value="vWA-like"/>
    <property type="match status" value="1"/>
</dbReference>
<evidence type="ECO:0000313" key="4">
    <source>
        <dbReference type="Proteomes" id="UP001468798"/>
    </source>
</evidence>
<dbReference type="Gene3D" id="2.60.120.260">
    <property type="entry name" value="Galactose-binding domain-like"/>
    <property type="match status" value="1"/>
</dbReference>
<proteinExistence type="predicted"/>